<keyword evidence="3" id="KW-0732">Signal</keyword>
<dbReference type="Proteomes" id="UP000030106">
    <property type="component" value="Unassembled WGS sequence"/>
</dbReference>
<feature type="transmembrane region" description="Helical" evidence="2">
    <location>
        <begin position="47"/>
        <end position="65"/>
    </location>
</feature>
<keyword evidence="2" id="KW-1133">Transmembrane helix</keyword>
<evidence type="ECO:0000313" key="4">
    <source>
        <dbReference type="EMBL" id="KGQ10606.1"/>
    </source>
</evidence>
<dbReference type="HOGENOM" id="CLU_055673_0_0_1"/>
<evidence type="ECO:0000256" key="1">
    <source>
        <dbReference type="SAM" id="MobiDB-lite"/>
    </source>
</evidence>
<keyword evidence="2" id="KW-0472">Membrane</keyword>
<evidence type="ECO:0000256" key="3">
    <source>
        <dbReference type="SAM" id="SignalP"/>
    </source>
</evidence>
<dbReference type="AlphaFoldDB" id="A0A0A2VRU4"/>
<protein>
    <recommendedName>
        <fullName evidence="6">Tetraspanin Tsp3</fullName>
    </recommendedName>
</protein>
<reference evidence="4 5" key="1">
    <citation type="submission" date="2012-10" db="EMBL/GenBank/DDBJ databases">
        <title>Genome sequencing and analysis of entomopathogenic fungi Beauveria bassiana D1-5.</title>
        <authorList>
            <person name="Li Q."/>
            <person name="Wang L."/>
            <person name="Zhang Z."/>
            <person name="Wang Q."/>
            <person name="Ren J."/>
            <person name="Wang M."/>
            <person name="Xu W."/>
            <person name="Wang J."/>
            <person name="Lu Y."/>
            <person name="Du Q."/>
            <person name="Sun Z."/>
        </authorList>
    </citation>
    <scope>NUCLEOTIDE SEQUENCE [LARGE SCALE GENOMIC DNA]</scope>
    <source>
        <strain evidence="4 5">D1-5</strain>
    </source>
</reference>
<feature type="signal peptide" evidence="3">
    <location>
        <begin position="1"/>
        <end position="28"/>
    </location>
</feature>
<feature type="transmembrane region" description="Helical" evidence="2">
    <location>
        <begin position="86"/>
        <end position="106"/>
    </location>
</feature>
<evidence type="ECO:0008006" key="6">
    <source>
        <dbReference type="Google" id="ProtNLM"/>
    </source>
</evidence>
<proteinExistence type="predicted"/>
<evidence type="ECO:0000313" key="5">
    <source>
        <dbReference type="Proteomes" id="UP000030106"/>
    </source>
</evidence>
<evidence type="ECO:0000256" key="2">
    <source>
        <dbReference type="SAM" id="Phobius"/>
    </source>
</evidence>
<name>A0A0A2VRU4_BEABA</name>
<organism evidence="4 5">
    <name type="scientific">Beauveria bassiana D1-5</name>
    <dbReference type="NCBI Taxonomy" id="1245745"/>
    <lineage>
        <taxon>Eukaryota</taxon>
        <taxon>Fungi</taxon>
        <taxon>Dikarya</taxon>
        <taxon>Ascomycota</taxon>
        <taxon>Pezizomycotina</taxon>
        <taxon>Sordariomycetes</taxon>
        <taxon>Hypocreomycetidae</taxon>
        <taxon>Hypocreales</taxon>
        <taxon>Cordycipitaceae</taxon>
        <taxon>Beauveria</taxon>
    </lineage>
</organism>
<feature type="compositionally biased region" description="Polar residues" evidence="1">
    <location>
        <begin position="250"/>
        <end position="262"/>
    </location>
</feature>
<feature type="chain" id="PRO_5001995891" description="Tetraspanin Tsp3" evidence="3">
    <location>
        <begin position="29"/>
        <end position="269"/>
    </location>
</feature>
<dbReference type="EMBL" id="ANFO01000297">
    <property type="protein sequence ID" value="KGQ10606.1"/>
    <property type="molecule type" value="Genomic_DNA"/>
</dbReference>
<feature type="region of interest" description="Disordered" evidence="1">
    <location>
        <begin position="235"/>
        <end position="269"/>
    </location>
</feature>
<accession>A0A0A2VRU4</accession>
<comment type="caution">
    <text evidence="4">The sequence shown here is derived from an EMBL/GenBank/DDBJ whole genome shotgun (WGS) entry which is preliminary data.</text>
</comment>
<dbReference type="STRING" id="1245745.A0A0A2VRU4"/>
<gene>
    <name evidence="4" type="ORF">BBAD15_g4062</name>
</gene>
<sequence>MTKFFVAYILSMLLLIGVAMFVASPSSSDVMLTCARYQHISSAKLSLPISGLTISTVLLLLFALIDSTFYYRWAKETRAYRAIGRGVWLSQGVATIILATLFFSYIPSSDARDCLLSTVWQRIFSSHDAQTIRRIQDAFNCCGFNTVRDRAWPFPTHETARSCEEMYGRTIACNRPFRATLQRASGVEFGVLMISGLVKILYLLLEDYYASATSAATAANRIGFGNTARAPLLPRAYEESGRSSEEDDVANQTTNRENTGIQERSPWGP</sequence>
<keyword evidence="2" id="KW-0812">Transmembrane</keyword>